<keyword evidence="1" id="KW-1133">Transmembrane helix</keyword>
<dbReference type="AlphaFoldDB" id="J0PV56"/>
<dbReference type="Proteomes" id="UP000008748">
    <property type="component" value="Unassembled WGS sequence"/>
</dbReference>
<feature type="transmembrane region" description="Helical" evidence="1">
    <location>
        <begin position="71"/>
        <end position="92"/>
    </location>
</feature>
<dbReference type="RefSeq" id="WP_006589934.1">
    <property type="nucleotide sequence ID" value="NZ_JH725077.1"/>
</dbReference>
<keyword evidence="1" id="KW-0812">Transmembrane</keyword>
<feature type="transmembrane region" description="Helical" evidence="1">
    <location>
        <begin position="6"/>
        <end position="32"/>
    </location>
</feature>
<dbReference type="PATRIC" id="fig|1094552.3.peg.1141"/>
<evidence type="ECO:0000313" key="3">
    <source>
        <dbReference type="Proteomes" id="UP000008748"/>
    </source>
</evidence>
<proteinExistence type="predicted"/>
<dbReference type="PANTHER" id="PTHR34703:SF1">
    <property type="entry name" value="ANTIPORTER SUBUNIT MNHG2-RELATED"/>
    <property type="match status" value="1"/>
</dbReference>
<keyword evidence="3" id="KW-1185">Reference proteome</keyword>
<feature type="transmembrane region" description="Helical" evidence="1">
    <location>
        <begin position="44"/>
        <end position="65"/>
    </location>
</feature>
<gene>
    <name evidence="2" type="ORF">ME7_01015</name>
</gene>
<dbReference type="NCBIfam" id="TIGR01300">
    <property type="entry name" value="CPA3_mnhG_phaG"/>
    <property type="match status" value="1"/>
</dbReference>
<reference evidence="2 3" key="1">
    <citation type="submission" date="2012-03" db="EMBL/GenBank/DDBJ databases">
        <title>The Genome Sequence of Bartonella birtlesii LL-WM9.</title>
        <authorList>
            <consortium name="The Broad Institute Genome Sequencing Platform"/>
            <consortium name="The Broad Institute Genome Sequencing Center for Infectious Disease"/>
            <person name="Feldgarden M."/>
            <person name="Kirby J."/>
            <person name="Kosoy M."/>
            <person name="Birtles R."/>
            <person name="Probert W.S."/>
            <person name="Chiaraviglio L."/>
            <person name="Young S.K."/>
            <person name="Zeng Q."/>
            <person name="Gargeya S."/>
            <person name="Fitzgerald M."/>
            <person name="Haas B."/>
            <person name="Abouelleil A."/>
            <person name="Alvarado L."/>
            <person name="Arachchi H.M."/>
            <person name="Berlin A."/>
            <person name="Chapman S.B."/>
            <person name="Gearin G."/>
            <person name="Goldberg J."/>
            <person name="Griggs A."/>
            <person name="Gujja S."/>
            <person name="Hansen M."/>
            <person name="Heiman D."/>
            <person name="Howarth C."/>
            <person name="Larimer J."/>
            <person name="Lui A."/>
            <person name="MacDonald P.J.P."/>
            <person name="McCowen C."/>
            <person name="Montmayeur A."/>
            <person name="Murphy C."/>
            <person name="Neiman D."/>
            <person name="Pearson M."/>
            <person name="Priest M."/>
            <person name="Roberts A."/>
            <person name="Saif S."/>
            <person name="Shea T."/>
            <person name="Sisk P."/>
            <person name="Stolte C."/>
            <person name="Sykes S."/>
            <person name="Wortman J."/>
            <person name="Nusbaum C."/>
            <person name="Birren B."/>
        </authorList>
    </citation>
    <scope>NUCLEOTIDE SEQUENCE [LARGE SCALE GENOMIC DNA]</scope>
    <source>
        <strain evidence="2 3">LL-WM9</strain>
    </source>
</reference>
<dbReference type="InterPro" id="IPR005133">
    <property type="entry name" value="PhaG_MnhG_YufB"/>
</dbReference>
<dbReference type="GO" id="GO:0015385">
    <property type="term" value="F:sodium:proton antiporter activity"/>
    <property type="evidence" value="ECO:0007669"/>
    <property type="project" value="TreeGrafter"/>
</dbReference>
<organism evidence="2 3">
    <name type="scientific">Bartonella birtlesii LL-WM9</name>
    <dbReference type="NCBI Taxonomy" id="1094552"/>
    <lineage>
        <taxon>Bacteria</taxon>
        <taxon>Pseudomonadati</taxon>
        <taxon>Pseudomonadota</taxon>
        <taxon>Alphaproteobacteria</taxon>
        <taxon>Hyphomicrobiales</taxon>
        <taxon>Bartonellaceae</taxon>
        <taxon>Bartonella</taxon>
    </lineage>
</organism>
<protein>
    <submittedName>
        <fullName evidence="2">Monovalent cation/proton antiporter, MnhG/PhaG subunit</fullName>
    </submittedName>
</protein>
<dbReference type="HOGENOM" id="CLU_121334_1_0_5"/>
<sequence>MKDDISLTVALIVTAFLILGSALTLVGTIGLVRLSNFYKRLHMLSLSTSWGAGSILIASFLYSVFVDHKFVFHEALLMVFLLVTIPIASMLVSQAAAYRHHAENRLGERPLALLTRRMEEQTSISKDESCDKGQRDL</sequence>
<evidence type="ECO:0000313" key="2">
    <source>
        <dbReference type="EMBL" id="EJF76471.1"/>
    </source>
</evidence>
<dbReference type="EMBL" id="AIMC01000020">
    <property type="protein sequence ID" value="EJF76471.1"/>
    <property type="molecule type" value="Genomic_DNA"/>
</dbReference>
<accession>J0PV56</accession>
<keyword evidence="1" id="KW-0472">Membrane</keyword>
<evidence type="ECO:0000256" key="1">
    <source>
        <dbReference type="SAM" id="Phobius"/>
    </source>
</evidence>
<dbReference type="Pfam" id="PF03334">
    <property type="entry name" value="PhaG_MnhG_YufB"/>
    <property type="match status" value="1"/>
</dbReference>
<name>J0PV56_9HYPH</name>
<comment type="caution">
    <text evidence="2">The sequence shown here is derived from an EMBL/GenBank/DDBJ whole genome shotgun (WGS) entry which is preliminary data.</text>
</comment>
<dbReference type="PANTHER" id="PTHR34703">
    <property type="entry name" value="ANTIPORTER SUBUNIT MNHG2-RELATED"/>
    <property type="match status" value="1"/>
</dbReference>